<protein>
    <submittedName>
        <fullName evidence="3">Uncharacterized protein</fullName>
    </submittedName>
</protein>
<dbReference type="Proteomes" id="UP000502641">
    <property type="component" value="Chromosome"/>
</dbReference>
<dbReference type="EMBL" id="CP053189">
    <property type="protein sequence ID" value="QJS12508.1"/>
    <property type="molecule type" value="Genomic_DNA"/>
</dbReference>
<gene>
    <name evidence="3" type="ORF">HKX69_25950</name>
</gene>
<keyword evidence="4" id="KW-1185">Reference proteome</keyword>
<proteinExistence type="predicted"/>
<feature type="compositionally biased region" description="Polar residues" evidence="1">
    <location>
        <begin position="37"/>
        <end position="50"/>
    </location>
</feature>
<feature type="region of interest" description="Disordered" evidence="1">
    <location>
        <begin position="31"/>
        <end position="53"/>
    </location>
</feature>
<evidence type="ECO:0000313" key="3">
    <source>
        <dbReference type="EMBL" id="QJS12508.1"/>
    </source>
</evidence>
<organism evidence="3 4">
    <name type="scientific">Streptomyces argyrophylli</name>
    <dbReference type="NCBI Taxonomy" id="2726118"/>
    <lineage>
        <taxon>Bacteria</taxon>
        <taxon>Bacillati</taxon>
        <taxon>Actinomycetota</taxon>
        <taxon>Actinomycetes</taxon>
        <taxon>Kitasatosporales</taxon>
        <taxon>Streptomycetaceae</taxon>
        <taxon>Streptomyces</taxon>
    </lineage>
</organism>
<name>A0A6M4PMX5_9ACTN</name>
<evidence type="ECO:0000256" key="2">
    <source>
        <dbReference type="SAM" id="SignalP"/>
    </source>
</evidence>
<accession>A0A6M4PMX5</accession>
<feature type="chain" id="PRO_5039344126" evidence="2">
    <location>
        <begin position="25"/>
        <end position="140"/>
    </location>
</feature>
<evidence type="ECO:0000256" key="1">
    <source>
        <dbReference type="SAM" id="MobiDB-lite"/>
    </source>
</evidence>
<sequence>MGRRGGPRRGVEFLALGLALPALLCPTGCTGPDGSAPSPTRTTVTATGSPTARPASDAELCARLVTYWARRMLADDTYGDYQSMGLSHGQYQILMDVVAAGRSARQRQGTITAQRLMDRQARAACTARYRHGTPSGGPWT</sequence>
<evidence type="ECO:0000313" key="4">
    <source>
        <dbReference type="Proteomes" id="UP000502641"/>
    </source>
</evidence>
<dbReference type="KEGG" id="sarg:HKX69_25950"/>
<dbReference type="RefSeq" id="WP_171157301.1">
    <property type="nucleotide sequence ID" value="NZ_CP053189.1"/>
</dbReference>
<reference evidence="3 4" key="1">
    <citation type="submission" date="2020-05" db="EMBL/GenBank/DDBJ databases">
        <authorList>
            <person name="Li K."/>
        </authorList>
    </citation>
    <scope>NUCLEOTIDE SEQUENCE [LARGE SCALE GENOMIC DNA]</scope>
    <source>
        <strain evidence="4">jing01</strain>
    </source>
</reference>
<dbReference type="AlphaFoldDB" id="A0A6M4PMX5"/>
<feature type="signal peptide" evidence="2">
    <location>
        <begin position="1"/>
        <end position="24"/>
    </location>
</feature>
<keyword evidence="2" id="KW-0732">Signal</keyword>